<name>A0ABT6PK21_9PSEU</name>
<evidence type="ECO:0000313" key="3">
    <source>
        <dbReference type="EMBL" id="MDI2028340.1"/>
    </source>
</evidence>
<dbReference type="RefSeq" id="WP_281454722.1">
    <property type="nucleotide sequence ID" value="NZ_JASAOF010000003.1"/>
</dbReference>
<keyword evidence="2" id="KW-1133">Transmembrane helix</keyword>
<protein>
    <submittedName>
        <fullName evidence="3">Uncharacterized protein</fullName>
    </submittedName>
</protein>
<sequence>MLLVVLLLVLVAAATLVAAVLGAGSGFAWISVLASALGAALLVVDRIRARRGGARPARGGRHRTGQRPGAPGPEPAQERSNAAEAADQDAEVVVIDERPRYHVRTCEWLGEAETLSLKLGEARELGFTPCARCAPNATIAVESRRSR</sequence>
<keyword evidence="4" id="KW-1185">Reference proteome</keyword>
<comment type="caution">
    <text evidence="3">The sequence shown here is derived from an EMBL/GenBank/DDBJ whole genome shotgun (WGS) entry which is preliminary data.</text>
</comment>
<gene>
    <name evidence="3" type="ORF">QFW96_06950</name>
</gene>
<accession>A0ABT6PK21</accession>
<evidence type="ECO:0000313" key="4">
    <source>
        <dbReference type="Proteomes" id="UP001237595"/>
    </source>
</evidence>
<evidence type="ECO:0000256" key="2">
    <source>
        <dbReference type="SAM" id="Phobius"/>
    </source>
</evidence>
<feature type="compositionally biased region" description="Basic residues" evidence="1">
    <location>
        <begin position="52"/>
        <end position="65"/>
    </location>
</feature>
<feature type="transmembrane region" description="Helical" evidence="2">
    <location>
        <begin position="28"/>
        <end position="45"/>
    </location>
</feature>
<feature type="region of interest" description="Disordered" evidence="1">
    <location>
        <begin position="52"/>
        <end position="88"/>
    </location>
</feature>
<keyword evidence="2" id="KW-0812">Transmembrane</keyword>
<dbReference type="EMBL" id="JASAOF010000003">
    <property type="protein sequence ID" value="MDI2028340.1"/>
    <property type="molecule type" value="Genomic_DNA"/>
</dbReference>
<organism evidence="3 4">
    <name type="scientific">Saccharopolyspora ipomoeae</name>
    <dbReference type="NCBI Taxonomy" id="3042027"/>
    <lineage>
        <taxon>Bacteria</taxon>
        <taxon>Bacillati</taxon>
        <taxon>Actinomycetota</taxon>
        <taxon>Actinomycetes</taxon>
        <taxon>Pseudonocardiales</taxon>
        <taxon>Pseudonocardiaceae</taxon>
        <taxon>Saccharopolyspora</taxon>
    </lineage>
</organism>
<evidence type="ECO:0000256" key="1">
    <source>
        <dbReference type="SAM" id="MobiDB-lite"/>
    </source>
</evidence>
<proteinExistence type="predicted"/>
<keyword evidence="2" id="KW-0472">Membrane</keyword>
<reference evidence="3 4" key="1">
    <citation type="submission" date="2023-04" db="EMBL/GenBank/DDBJ databases">
        <title>Draft genome sequence of Saccharopolyspora sp. TS4A08 isolated from sweet potato rhizospheric soil.</title>
        <authorList>
            <person name="Suksaard P."/>
            <person name="Duangmal K."/>
        </authorList>
    </citation>
    <scope>NUCLEOTIDE SEQUENCE [LARGE SCALE GENOMIC DNA]</scope>
    <source>
        <strain evidence="3 4">TS4A08</strain>
    </source>
</reference>
<dbReference type="Proteomes" id="UP001237595">
    <property type="component" value="Unassembled WGS sequence"/>
</dbReference>